<name>A0A8D8JI53_CULPI</name>
<feature type="signal peptide" evidence="1">
    <location>
        <begin position="1"/>
        <end position="18"/>
    </location>
</feature>
<proteinExistence type="predicted"/>
<organism evidence="2">
    <name type="scientific">Culex pipiens</name>
    <name type="common">House mosquito</name>
    <dbReference type="NCBI Taxonomy" id="7175"/>
    <lineage>
        <taxon>Eukaryota</taxon>
        <taxon>Metazoa</taxon>
        <taxon>Ecdysozoa</taxon>
        <taxon>Arthropoda</taxon>
        <taxon>Hexapoda</taxon>
        <taxon>Insecta</taxon>
        <taxon>Pterygota</taxon>
        <taxon>Neoptera</taxon>
        <taxon>Endopterygota</taxon>
        <taxon>Diptera</taxon>
        <taxon>Nematocera</taxon>
        <taxon>Culicoidea</taxon>
        <taxon>Culicidae</taxon>
        <taxon>Culicinae</taxon>
        <taxon>Culicini</taxon>
        <taxon>Culex</taxon>
        <taxon>Culex</taxon>
    </lineage>
</organism>
<dbReference type="EMBL" id="HBUE01176182">
    <property type="protein sequence ID" value="CAG6517869.1"/>
    <property type="molecule type" value="Transcribed_RNA"/>
</dbReference>
<sequence>MVPLFLEQLLLVVIRVECGQNWWVAFGFLFRYKTPSLQDILLPTHEPQSATHSTHQCQRVLVFAGWETHNYNILRQTFPVYAIQFEFQLIHSCRQFMVLCVQIADALLNL</sequence>
<evidence type="ECO:0000313" key="2">
    <source>
        <dbReference type="EMBL" id="CAG6569401.1"/>
    </source>
</evidence>
<dbReference type="EMBL" id="HBUE01281698">
    <property type="protein sequence ID" value="CAG6569401.1"/>
    <property type="molecule type" value="Transcribed_RNA"/>
</dbReference>
<evidence type="ECO:0000256" key="1">
    <source>
        <dbReference type="SAM" id="SignalP"/>
    </source>
</evidence>
<dbReference type="AlphaFoldDB" id="A0A8D8JI53"/>
<protein>
    <submittedName>
        <fullName evidence="2">(northern house mosquito) hypothetical protein</fullName>
    </submittedName>
</protein>
<accession>A0A8D8JI53</accession>
<reference evidence="2" key="1">
    <citation type="submission" date="2021-05" db="EMBL/GenBank/DDBJ databases">
        <authorList>
            <person name="Alioto T."/>
            <person name="Alioto T."/>
            <person name="Gomez Garrido J."/>
        </authorList>
    </citation>
    <scope>NUCLEOTIDE SEQUENCE</scope>
</reference>
<keyword evidence="1" id="KW-0732">Signal</keyword>
<feature type="chain" id="PRO_5036261126" evidence="1">
    <location>
        <begin position="19"/>
        <end position="110"/>
    </location>
</feature>